<dbReference type="GO" id="GO:0005829">
    <property type="term" value="C:cytosol"/>
    <property type="evidence" value="ECO:0007669"/>
    <property type="project" value="TreeGrafter"/>
</dbReference>
<comment type="pathway">
    <text evidence="1 11">Lipid metabolism; fatty acid biosynthesis.</text>
</comment>
<organism evidence="15 16">
    <name type="scientific">Mucilaginibacter pedocola</name>
    <dbReference type="NCBI Taxonomy" id="1792845"/>
    <lineage>
        <taxon>Bacteria</taxon>
        <taxon>Pseudomonadati</taxon>
        <taxon>Bacteroidota</taxon>
        <taxon>Sphingobacteriia</taxon>
        <taxon>Sphingobacteriales</taxon>
        <taxon>Sphingobacteriaceae</taxon>
        <taxon>Mucilaginibacter</taxon>
    </lineage>
</organism>
<sequence>MKRVVVTGMGTISATGMNIAEFWNNIKEGNSPAKNITRFNAEKFKTHFATQIADFNPAQYLDRNEIKRSDLYSQYALIAAGQAIADSGFDVNAMSPFDIGVIFGTAQGGMETFEQQYKEFAEKGYEPHFNPFFIPKTLVNMAAGLISIKYGFMGVNFSAASACASANTAIMDAFNYIKFGKAKIIITGGADAPISEASIGGYNSLKALSTRNAEPTKASRPFDIERDGFVMGEGAGVLVLEEYEHAKARGAHIYCEVGGAAMTSDAYHITATHPEGKGAVRAMQLALEDAGLNTSDIGFVNAHATSTPVGDISEAKAVHTVFASNDNLHVSATKSVTGHLLGAAGAVEAIIAVKAITDGVVPPTINTQTIDPQIPQDLKIVTGAAIEKTVNAALSNTFGFGGHNGVVIFKKV</sequence>
<dbReference type="GO" id="GO:0004315">
    <property type="term" value="F:3-oxoacyl-[acyl-carrier-protein] synthase activity"/>
    <property type="evidence" value="ECO:0007669"/>
    <property type="project" value="UniProtKB-UniRule"/>
</dbReference>
<dbReference type="InterPro" id="IPR014031">
    <property type="entry name" value="Ketoacyl_synth_C"/>
</dbReference>
<comment type="function">
    <text evidence="11">Involved in the type II fatty acid elongation cycle. Catalyzes the elongation of a wide range of acyl-ACP by the addition of two carbons from malonyl-ACP to an acyl acceptor. Can efficiently catalyze the conversion of palmitoleoyl-ACP (cis-hexadec-9-enoyl-ACP) to cis-vaccenoyl-ACP (cis-octadec-11-enoyl-ACP), an essential step in the thermal regulation of fatty acid composition.</text>
</comment>
<dbReference type="STRING" id="1792845.BC343_27640"/>
<evidence type="ECO:0000256" key="5">
    <source>
        <dbReference type="ARBA" id="ARBA00022516"/>
    </source>
</evidence>
<dbReference type="PROSITE" id="PS52004">
    <property type="entry name" value="KS3_2"/>
    <property type="match status" value="1"/>
</dbReference>
<keyword evidence="6 11" id="KW-0808">Transferase</keyword>
<dbReference type="Pfam" id="PF00109">
    <property type="entry name" value="ketoacyl-synt"/>
    <property type="match status" value="1"/>
</dbReference>
<dbReference type="Proteomes" id="UP000189739">
    <property type="component" value="Unassembled WGS sequence"/>
</dbReference>
<dbReference type="InterPro" id="IPR020841">
    <property type="entry name" value="PKS_Beta-ketoAc_synthase_dom"/>
</dbReference>
<accession>A0A1S9PG34</accession>
<dbReference type="PANTHER" id="PTHR11712:SF336">
    <property type="entry name" value="3-OXOACYL-[ACYL-CARRIER-PROTEIN] SYNTHASE, MITOCHONDRIAL"/>
    <property type="match status" value="1"/>
</dbReference>
<evidence type="ECO:0000259" key="14">
    <source>
        <dbReference type="PROSITE" id="PS52004"/>
    </source>
</evidence>
<comment type="catalytic activity">
    <reaction evidence="11">
        <text>(9Z)-hexadecenoyl-[ACP] + malonyl-[ACP] + H(+) = 3-oxo-(11Z)-octadecenoyl-[ACP] + holo-[ACP] + CO2</text>
        <dbReference type="Rhea" id="RHEA:55040"/>
        <dbReference type="Rhea" id="RHEA-COMP:9623"/>
        <dbReference type="Rhea" id="RHEA-COMP:9685"/>
        <dbReference type="Rhea" id="RHEA-COMP:10800"/>
        <dbReference type="Rhea" id="RHEA-COMP:14074"/>
        <dbReference type="ChEBI" id="CHEBI:15378"/>
        <dbReference type="ChEBI" id="CHEBI:16526"/>
        <dbReference type="ChEBI" id="CHEBI:64479"/>
        <dbReference type="ChEBI" id="CHEBI:78449"/>
        <dbReference type="ChEBI" id="CHEBI:83989"/>
        <dbReference type="ChEBI" id="CHEBI:138538"/>
        <dbReference type="EC" id="2.3.1.179"/>
    </reaction>
</comment>
<proteinExistence type="inferred from homology"/>
<dbReference type="SUPFAM" id="SSF53901">
    <property type="entry name" value="Thiolase-like"/>
    <property type="match status" value="2"/>
</dbReference>
<keyword evidence="10 11" id="KW-0012">Acyltransferase</keyword>
<evidence type="ECO:0000256" key="7">
    <source>
        <dbReference type="ARBA" id="ARBA00022832"/>
    </source>
</evidence>
<evidence type="ECO:0000256" key="2">
    <source>
        <dbReference type="ARBA" id="ARBA00008467"/>
    </source>
</evidence>
<evidence type="ECO:0000256" key="13">
    <source>
        <dbReference type="RuleBase" id="RU003694"/>
    </source>
</evidence>
<dbReference type="EC" id="2.3.1.179" evidence="3 11"/>
<evidence type="ECO:0000256" key="12">
    <source>
        <dbReference type="PIRSR" id="PIRSR000447-1"/>
    </source>
</evidence>
<evidence type="ECO:0000313" key="15">
    <source>
        <dbReference type="EMBL" id="OOQ59930.1"/>
    </source>
</evidence>
<evidence type="ECO:0000256" key="9">
    <source>
        <dbReference type="ARBA" id="ARBA00023160"/>
    </source>
</evidence>
<keyword evidence="5 11" id="KW-0444">Lipid biosynthesis</keyword>
<dbReference type="RefSeq" id="WP_078348076.1">
    <property type="nucleotide sequence ID" value="NZ_MBTF01000011.1"/>
</dbReference>
<keyword evidence="9 11" id="KW-0275">Fatty acid biosynthesis</keyword>
<keyword evidence="8" id="KW-0443">Lipid metabolism</keyword>
<dbReference type="InterPro" id="IPR014030">
    <property type="entry name" value="Ketoacyl_synth_N"/>
</dbReference>
<dbReference type="PROSITE" id="PS00606">
    <property type="entry name" value="KS3_1"/>
    <property type="match status" value="1"/>
</dbReference>
<dbReference type="InterPro" id="IPR018201">
    <property type="entry name" value="Ketoacyl_synth_AS"/>
</dbReference>
<comment type="catalytic activity">
    <reaction evidence="11">
        <text>a fatty acyl-[ACP] + malonyl-[ACP] + H(+) = a 3-oxoacyl-[ACP] + holo-[ACP] + CO2</text>
        <dbReference type="Rhea" id="RHEA:22836"/>
        <dbReference type="Rhea" id="RHEA-COMP:9623"/>
        <dbReference type="Rhea" id="RHEA-COMP:9685"/>
        <dbReference type="Rhea" id="RHEA-COMP:9916"/>
        <dbReference type="Rhea" id="RHEA-COMP:14125"/>
        <dbReference type="ChEBI" id="CHEBI:15378"/>
        <dbReference type="ChEBI" id="CHEBI:16526"/>
        <dbReference type="ChEBI" id="CHEBI:64479"/>
        <dbReference type="ChEBI" id="CHEBI:78449"/>
        <dbReference type="ChEBI" id="CHEBI:78776"/>
        <dbReference type="ChEBI" id="CHEBI:138651"/>
    </reaction>
</comment>
<evidence type="ECO:0000256" key="4">
    <source>
        <dbReference type="ARBA" id="ARBA00014657"/>
    </source>
</evidence>
<dbReference type="GO" id="GO:0006633">
    <property type="term" value="P:fatty acid biosynthetic process"/>
    <property type="evidence" value="ECO:0007669"/>
    <property type="project" value="UniProtKB-UniRule"/>
</dbReference>
<dbReference type="PIRSF" id="PIRSF000447">
    <property type="entry name" value="KAS_II"/>
    <property type="match status" value="1"/>
</dbReference>
<dbReference type="InterPro" id="IPR016039">
    <property type="entry name" value="Thiolase-like"/>
</dbReference>
<comment type="similarity">
    <text evidence="2 11 13">Belongs to the thiolase-like superfamily. Beta-ketoacyl-ACP synthases family.</text>
</comment>
<dbReference type="CDD" id="cd00834">
    <property type="entry name" value="KAS_I_II"/>
    <property type="match status" value="1"/>
</dbReference>
<evidence type="ECO:0000256" key="10">
    <source>
        <dbReference type="ARBA" id="ARBA00023315"/>
    </source>
</evidence>
<evidence type="ECO:0000256" key="11">
    <source>
        <dbReference type="PIRNR" id="PIRNR000447"/>
    </source>
</evidence>
<dbReference type="SMART" id="SM00825">
    <property type="entry name" value="PKS_KS"/>
    <property type="match status" value="1"/>
</dbReference>
<dbReference type="Pfam" id="PF02801">
    <property type="entry name" value="Ketoacyl-synt_C"/>
    <property type="match status" value="1"/>
</dbReference>
<evidence type="ECO:0000313" key="16">
    <source>
        <dbReference type="Proteomes" id="UP000189739"/>
    </source>
</evidence>
<evidence type="ECO:0000256" key="1">
    <source>
        <dbReference type="ARBA" id="ARBA00005194"/>
    </source>
</evidence>
<dbReference type="FunFam" id="3.40.47.10:FF:000018">
    <property type="entry name" value="3-oxoacyl-[acyl-carrier-protein] synthase 2"/>
    <property type="match status" value="1"/>
</dbReference>
<dbReference type="AlphaFoldDB" id="A0A1S9PG34"/>
<evidence type="ECO:0000256" key="6">
    <source>
        <dbReference type="ARBA" id="ARBA00022679"/>
    </source>
</evidence>
<reference evidence="15 16" key="1">
    <citation type="submission" date="2016-07" db="EMBL/GenBank/DDBJ databases">
        <title>Genomic analysis of zinc-resistant bacterium Mucilaginibacter pedocola TBZ30.</title>
        <authorList>
            <person name="Huang J."/>
            <person name="Tang J."/>
        </authorList>
    </citation>
    <scope>NUCLEOTIDE SEQUENCE [LARGE SCALE GENOMIC DNA]</scope>
    <source>
        <strain evidence="15 16">TBZ30</strain>
    </source>
</reference>
<dbReference type="NCBIfam" id="TIGR03150">
    <property type="entry name" value="fabF"/>
    <property type="match status" value="1"/>
</dbReference>
<dbReference type="InterPro" id="IPR000794">
    <property type="entry name" value="Beta-ketoacyl_synthase"/>
</dbReference>
<keyword evidence="16" id="KW-1185">Reference proteome</keyword>
<dbReference type="NCBIfam" id="NF005589">
    <property type="entry name" value="PRK07314.1"/>
    <property type="match status" value="1"/>
</dbReference>
<dbReference type="UniPathway" id="UPA00094"/>
<evidence type="ECO:0000256" key="8">
    <source>
        <dbReference type="ARBA" id="ARBA00023098"/>
    </source>
</evidence>
<keyword evidence="7" id="KW-0276">Fatty acid metabolism</keyword>
<comment type="caution">
    <text evidence="15">The sequence shown here is derived from an EMBL/GenBank/DDBJ whole genome shotgun (WGS) entry which is preliminary data.</text>
</comment>
<dbReference type="Gene3D" id="3.40.47.10">
    <property type="match status" value="1"/>
</dbReference>
<name>A0A1S9PG34_9SPHI</name>
<feature type="domain" description="Ketosynthase family 3 (KS3)" evidence="14">
    <location>
        <begin position="1"/>
        <end position="411"/>
    </location>
</feature>
<feature type="active site" description="For beta-ketoacyl synthase activity" evidence="12">
    <location>
        <position position="163"/>
    </location>
</feature>
<evidence type="ECO:0000256" key="3">
    <source>
        <dbReference type="ARBA" id="ARBA00012356"/>
    </source>
</evidence>
<dbReference type="InterPro" id="IPR017568">
    <property type="entry name" value="3-oxoacyl-ACP_synth-2"/>
</dbReference>
<dbReference type="PANTHER" id="PTHR11712">
    <property type="entry name" value="POLYKETIDE SYNTHASE-RELATED"/>
    <property type="match status" value="1"/>
</dbReference>
<dbReference type="OrthoDB" id="9808669at2"/>
<dbReference type="EMBL" id="MBTF01000011">
    <property type="protein sequence ID" value="OOQ59930.1"/>
    <property type="molecule type" value="Genomic_DNA"/>
</dbReference>
<gene>
    <name evidence="15" type="ORF">BC343_27640</name>
</gene>
<protein>
    <recommendedName>
        <fullName evidence="4 11">3-oxoacyl-[acyl-carrier-protein] synthase 2</fullName>
        <ecNumber evidence="3 11">2.3.1.179</ecNumber>
    </recommendedName>
</protein>